<protein>
    <submittedName>
        <fullName evidence="1">Uncharacterized protein</fullName>
    </submittedName>
</protein>
<sequence length="89" mass="9922">MDALHRLEVLRLGRVSAIDSEPAAQPVDDLVERVTLDAGTDWALLAARSTAPVLPRSSKALYDVLKREAQVRLVDAPRSHIRRWAISLR</sequence>
<dbReference type="AlphaFoldDB" id="A0A6J4TSH0"/>
<gene>
    <name evidence="1" type="ORF">AVDCRST_MAG67-4097</name>
</gene>
<organism evidence="1">
    <name type="scientific">uncultured Solirubrobacteraceae bacterium</name>
    <dbReference type="NCBI Taxonomy" id="1162706"/>
    <lineage>
        <taxon>Bacteria</taxon>
        <taxon>Bacillati</taxon>
        <taxon>Actinomycetota</taxon>
        <taxon>Thermoleophilia</taxon>
        <taxon>Solirubrobacterales</taxon>
        <taxon>Solirubrobacteraceae</taxon>
        <taxon>environmental samples</taxon>
    </lineage>
</organism>
<accession>A0A6J4TSH0</accession>
<dbReference type="EMBL" id="CADCVQ010000166">
    <property type="protein sequence ID" value="CAA9530351.1"/>
    <property type="molecule type" value="Genomic_DNA"/>
</dbReference>
<evidence type="ECO:0000313" key="1">
    <source>
        <dbReference type="EMBL" id="CAA9530351.1"/>
    </source>
</evidence>
<reference evidence="1" key="1">
    <citation type="submission" date="2020-02" db="EMBL/GenBank/DDBJ databases">
        <authorList>
            <person name="Meier V. D."/>
        </authorList>
    </citation>
    <scope>NUCLEOTIDE SEQUENCE</scope>
    <source>
        <strain evidence="1">AVDCRST_MAG67</strain>
    </source>
</reference>
<name>A0A6J4TSH0_9ACTN</name>
<proteinExistence type="predicted"/>